<gene>
    <name evidence="2" type="ORF">MIU77_17155</name>
</gene>
<keyword evidence="3" id="KW-1185">Reference proteome</keyword>
<dbReference type="Proteomes" id="UP001055200">
    <property type="component" value="Chromosome"/>
</dbReference>
<keyword evidence="1" id="KW-0472">Membrane</keyword>
<organism evidence="2 3">
    <name type="scientific">Mycolicibacillus parakoreensis</name>
    <dbReference type="NCBI Taxonomy" id="1069221"/>
    <lineage>
        <taxon>Bacteria</taxon>
        <taxon>Bacillati</taxon>
        <taxon>Actinomycetota</taxon>
        <taxon>Actinomycetes</taxon>
        <taxon>Mycobacteriales</taxon>
        <taxon>Mycobacteriaceae</taxon>
        <taxon>Mycolicibacillus</taxon>
    </lineage>
</organism>
<evidence type="ECO:0000313" key="2">
    <source>
        <dbReference type="EMBL" id="ULN52541.1"/>
    </source>
</evidence>
<evidence type="ECO:0008006" key="4">
    <source>
        <dbReference type="Google" id="ProtNLM"/>
    </source>
</evidence>
<feature type="transmembrane region" description="Helical" evidence="1">
    <location>
        <begin position="15"/>
        <end position="35"/>
    </location>
</feature>
<evidence type="ECO:0000256" key="1">
    <source>
        <dbReference type="SAM" id="Phobius"/>
    </source>
</evidence>
<dbReference type="RefSeq" id="WP_240170813.1">
    <property type="nucleotide sequence ID" value="NZ_CP092365.1"/>
</dbReference>
<keyword evidence="1" id="KW-1133">Transmembrane helix</keyword>
<protein>
    <recommendedName>
        <fullName evidence="4">Transmembrane protein</fullName>
    </recommendedName>
</protein>
<name>A0ABY3U339_9MYCO</name>
<dbReference type="EMBL" id="CP092365">
    <property type="protein sequence ID" value="ULN52541.1"/>
    <property type="molecule type" value="Genomic_DNA"/>
</dbReference>
<accession>A0ABY3U339</accession>
<proteinExistence type="predicted"/>
<sequence length="63" mass="6700">MTGSTRNRNAARPPLYGMLLVFTALAVVAITKYAHLGWWSLIGYGAAAVVAVAGFTLAFRDLS</sequence>
<feature type="transmembrane region" description="Helical" evidence="1">
    <location>
        <begin position="41"/>
        <end position="59"/>
    </location>
</feature>
<keyword evidence="1" id="KW-0812">Transmembrane</keyword>
<evidence type="ECO:0000313" key="3">
    <source>
        <dbReference type="Proteomes" id="UP001055200"/>
    </source>
</evidence>
<reference evidence="2" key="1">
    <citation type="submission" date="2022-08" db="EMBL/GenBank/DDBJ databases">
        <title>Complete genome sequence of 14 non-tuberculosis mycobacteria type-strains.</title>
        <authorList>
            <person name="Igarashi Y."/>
            <person name="Osugi A."/>
            <person name="Mitarai S."/>
        </authorList>
    </citation>
    <scope>NUCLEOTIDE SEQUENCE</scope>
    <source>
        <strain evidence="2">DSM 45575</strain>
    </source>
</reference>